<feature type="transmembrane region" description="Helical" evidence="1">
    <location>
        <begin position="20"/>
        <end position="41"/>
    </location>
</feature>
<evidence type="ECO:0000256" key="1">
    <source>
        <dbReference type="SAM" id="Phobius"/>
    </source>
</evidence>
<name>A0A160SWU0_BUCTT</name>
<feature type="transmembrane region" description="Helical" evidence="1">
    <location>
        <begin position="121"/>
        <end position="139"/>
    </location>
</feature>
<dbReference type="Proteomes" id="UP000243633">
    <property type="component" value="Chromosome 1"/>
</dbReference>
<dbReference type="Pfam" id="PF06790">
    <property type="entry name" value="UPF0259"/>
    <property type="match status" value="1"/>
</dbReference>
<feature type="transmembrane region" description="Helical" evidence="1">
    <location>
        <begin position="189"/>
        <end position="213"/>
    </location>
</feature>
<keyword evidence="1" id="KW-0812">Transmembrane</keyword>
<dbReference type="AlphaFoldDB" id="A0A160SWU0"/>
<reference evidence="3" key="1">
    <citation type="submission" date="2015-10" db="EMBL/GenBank/DDBJ databases">
        <authorList>
            <person name="Manzano-Marin A."/>
            <person name="Manzano-Marin A."/>
        </authorList>
    </citation>
    <scope>NUCLEOTIDE SEQUENCE [LARGE SCALE GENOMIC DNA]</scope>
    <source>
        <strain evidence="3">BTs</strain>
    </source>
</reference>
<evidence type="ECO:0000313" key="3">
    <source>
        <dbReference type="Proteomes" id="UP000243633"/>
    </source>
</evidence>
<accession>A0A160SWU0</accession>
<feature type="transmembrane region" description="Helical" evidence="1">
    <location>
        <begin position="145"/>
        <end position="168"/>
    </location>
</feature>
<evidence type="ECO:0000313" key="2">
    <source>
        <dbReference type="EMBL" id="CUR53160.1"/>
    </source>
</evidence>
<keyword evidence="1" id="KW-1133">Transmembrane helix</keyword>
<dbReference type="PATRIC" id="fig|98804.3.peg.175"/>
<sequence>MCFFKKKIVHETIHFLNCNFLNLFIISTLCALFTIATHYLLEPTAYDLSHIYGTNFFDTFTVFKTTSHLTINQQKILFNLSFIKISTLILGNTILCSSIMSILQNPNLNKIYNVPKILKKSLFFMPKLFSLFFITASIVEVGFIFFTLTGVILCILLFISPIIFLIDQSGVFNAIKKSFKISWKNITKIFFPIFVWLLCKLSLIIFFAIFHFFSTFVTFFLLQVILNNLTIIIYIYFFYFYIFLKQEKYKKKFSSEL</sequence>
<dbReference type="EMBL" id="LN890285">
    <property type="protein sequence ID" value="CUR53160.1"/>
    <property type="molecule type" value="Genomic_DNA"/>
</dbReference>
<feature type="transmembrane region" description="Helical" evidence="1">
    <location>
        <begin position="219"/>
        <end position="244"/>
    </location>
</feature>
<dbReference type="STRING" id="98804.BTSPAZIEG_0185"/>
<organism evidence="2 3">
    <name type="scientific">Buchnera aphidicola subsp. Tuberolachnus salignus</name>
    <dbReference type="NCBI Taxonomy" id="98804"/>
    <lineage>
        <taxon>Bacteria</taxon>
        <taxon>Pseudomonadati</taxon>
        <taxon>Pseudomonadota</taxon>
        <taxon>Gammaproteobacteria</taxon>
        <taxon>Enterobacterales</taxon>
        <taxon>Erwiniaceae</taxon>
        <taxon>Buchnera</taxon>
    </lineage>
</organism>
<dbReference type="RefSeq" id="WP_075472565.1">
    <property type="nucleotide sequence ID" value="NZ_LN890285.1"/>
</dbReference>
<feature type="transmembrane region" description="Helical" evidence="1">
    <location>
        <begin position="76"/>
        <end position="100"/>
    </location>
</feature>
<proteinExistence type="predicted"/>
<protein>
    <submittedName>
        <fullName evidence="2">UPF0259 membrane protein YciC</fullName>
    </submittedName>
</protein>
<dbReference type="OrthoDB" id="6554514at2"/>
<gene>
    <name evidence="2" type="primary">yciC</name>
    <name evidence="2" type="ORF">BTSPAZIEG_0185</name>
</gene>
<keyword evidence="3" id="KW-1185">Reference proteome</keyword>
<keyword evidence="1" id="KW-0472">Membrane</keyword>